<evidence type="ECO:0008006" key="3">
    <source>
        <dbReference type="Google" id="ProtNLM"/>
    </source>
</evidence>
<keyword evidence="2" id="KW-1185">Reference proteome</keyword>
<dbReference type="RefSeq" id="WP_267164051.1">
    <property type="nucleotide sequence ID" value="NZ_CP112972.1"/>
</dbReference>
<sequence>MSTHSSRNADSLHLPEIVPFELAHATRLSWELGSRVVDDEEATLHSSWEHGTTPWTLTVHRVTSNTVVLCLQTPVARERFYGATRAESESAVNALAAAPSWRRVDCS</sequence>
<gene>
    <name evidence="1" type="ORF">ACFQQG_08715</name>
</gene>
<dbReference type="Proteomes" id="UP001596445">
    <property type="component" value="Unassembled WGS sequence"/>
</dbReference>
<dbReference type="GeneID" id="76630219"/>
<name>A0ABD5VYB1_9EURY</name>
<evidence type="ECO:0000313" key="2">
    <source>
        <dbReference type="Proteomes" id="UP001596445"/>
    </source>
</evidence>
<evidence type="ECO:0000313" key="1">
    <source>
        <dbReference type="EMBL" id="MFC7058243.1"/>
    </source>
</evidence>
<accession>A0ABD5VYB1</accession>
<dbReference type="AlphaFoldDB" id="A0ABD5VYB1"/>
<proteinExistence type="predicted"/>
<protein>
    <recommendedName>
        <fullName evidence="3">DUF317 domain-containing protein</fullName>
    </recommendedName>
</protein>
<dbReference type="EMBL" id="JBHSZI010000001">
    <property type="protein sequence ID" value="MFC7058243.1"/>
    <property type="molecule type" value="Genomic_DNA"/>
</dbReference>
<reference evidence="1 2" key="1">
    <citation type="journal article" date="2019" name="Int. J. Syst. Evol. Microbiol.">
        <title>The Global Catalogue of Microorganisms (GCM) 10K type strain sequencing project: providing services to taxonomists for standard genome sequencing and annotation.</title>
        <authorList>
            <consortium name="The Broad Institute Genomics Platform"/>
            <consortium name="The Broad Institute Genome Sequencing Center for Infectious Disease"/>
            <person name="Wu L."/>
            <person name="Ma J."/>
        </authorList>
    </citation>
    <scope>NUCLEOTIDE SEQUENCE [LARGE SCALE GENOMIC DNA]</scope>
    <source>
        <strain evidence="1 2">JCM 30072</strain>
    </source>
</reference>
<organism evidence="1 2">
    <name type="scientific">Halovenus salina</name>
    <dbReference type="NCBI Taxonomy" id="1510225"/>
    <lineage>
        <taxon>Archaea</taxon>
        <taxon>Methanobacteriati</taxon>
        <taxon>Methanobacteriota</taxon>
        <taxon>Stenosarchaea group</taxon>
        <taxon>Halobacteria</taxon>
        <taxon>Halobacteriales</taxon>
        <taxon>Haloarculaceae</taxon>
        <taxon>Halovenus</taxon>
    </lineage>
</organism>
<comment type="caution">
    <text evidence="1">The sequence shown here is derived from an EMBL/GenBank/DDBJ whole genome shotgun (WGS) entry which is preliminary data.</text>
</comment>